<evidence type="ECO:0000313" key="1">
    <source>
        <dbReference type="EMBL" id="AOT27268.1"/>
    </source>
</evidence>
<gene>
    <name evidence="1" type="ORF">SEA_FORTUNATO_49</name>
</gene>
<protein>
    <submittedName>
        <fullName evidence="1">Uncharacterized protein</fullName>
    </submittedName>
</protein>
<organism evidence="1 2">
    <name type="scientific">Mycobacterium phage Fortunato</name>
    <dbReference type="NCBI Taxonomy" id="1882439"/>
    <lineage>
        <taxon>Viruses</taxon>
        <taxon>Duplodnaviria</taxon>
        <taxon>Heunggongvirae</taxon>
        <taxon>Uroviricota</taxon>
        <taxon>Caudoviricetes</taxon>
        <taxon>Bclasvirinae</taxon>
        <taxon>Coopervirus</taxon>
        <taxon>Coopervirus fortunato</taxon>
    </lineage>
</organism>
<keyword evidence="2" id="KW-1185">Reference proteome</keyword>
<name>A0A1D8EYF3_9CAUD</name>
<accession>A0A1D8EYF3</accession>
<dbReference type="EMBL" id="KX589269">
    <property type="protein sequence ID" value="AOT27268.1"/>
    <property type="molecule type" value="Genomic_DNA"/>
</dbReference>
<reference evidence="2" key="1">
    <citation type="submission" date="2016-07" db="EMBL/GenBank/DDBJ databases">
        <authorList>
            <person name="Edmondson J.L."/>
            <person name="Brown K.M."/>
            <person name="Clay L.G."/>
            <person name="Dean J.R."/>
            <person name="Godwin C.O."/>
            <person name="Hill N.P."/>
            <person name="Jones J."/>
            <person name="Jones M.B."/>
            <person name="Lynch M.K."/>
            <person name="Martin S."/>
            <person name="Roark C.M."/>
            <person name="Rogers R.G."/>
            <person name="Savage M.R."/>
            <person name="Schaal D.L."/>
            <person name="Thomason K.A."/>
            <person name="Woodall A.M."/>
            <person name="Plymale R."/>
            <person name="Reyna N."/>
            <person name="Garlena R.A."/>
            <person name="Russell D.A."/>
            <person name="Pope W.H."/>
            <person name="Jacobs-Sera D."/>
            <person name="Hendrix R.W."/>
            <person name="Hatfull G.F."/>
        </authorList>
    </citation>
    <scope>NUCLEOTIDE SEQUENCE [LARGE SCALE GENOMIC DNA]</scope>
</reference>
<evidence type="ECO:0000313" key="2">
    <source>
        <dbReference type="Proteomes" id="UP000222191"/>
    </source>
</evidence>
<sequence>MMVIRAGISASVDVPPNFANTVEEAQQRVTDAVREALAKLGNVRTTVEVTLALTDVPQMRDVDVSGYLDQDYDGRYE</sequence>
<dbReference type="Proteomes" id="UP000222191">
    <property type="component" value="Segment"/>
</dbReference>
<proteinExistence type="predicted"/>